<dbReference type="PROSITE" id="PS50887">
    <property type="entry name" value="GGDEF"/>
    <property type="match status" value="1"/>
</dbReference>
<dbReference type="SMART" id="SM00086">
    <property type="entry name" value="PAC"/>
    <property type="match status" value="5"/>
</dbReference>
<feature type="domain" description="PAS" evidence="1">
    <location>
        <begin position="269"/>
        <end position="339"/>
    </location>
</feature>
<dbReference type="InterPro" id="IPR029787">
    <property type="entry name" value="Nucleotide_cyclase"/>
</dbReference>
<dbReference type="EMBL" id="JBHUMF010000031">
    <property type="protein sequence ID" value="MFD2682019.1"/>
    <property type="molecule type" value="Genomic_DNA"/>
</dbReference>
<feature type="domain" description="PAC" evidence="2">
    <location>
        <begin position="342"/>
        <end position="393"/>
    </location>
</feature>
<dbReference type="PROSITE" id="PS50112">
    <property type="entry name" value="PAS"/>
    <property type="match status" value="5"/>
</dbReference>
<dbReference type="InterPro" id="IPR052155">
    <property type="entry name" value="Biofilm_reg_signaling"/>
</dbReference>
<dbReference type="InterPro" id="IPR035965">
    <property type="entry name" value="PAS-like_dom_sf"/>
</dbReference>
<dbReference type="Pfam" id="PF00990">
    <property type="entry name" value="GGDEF"/>
    <property type="match status" value="1"/>
</dbReference>
<organism evidence="4 5">
    <name type="scientific">Bacillus seohaeanensis</name>
    <dbReference type="NCBI Taxonomy" id="284580"/>
    <lineage>
        <taxon>Bacteria</taxon>
        <taxon>Bacillati</taxon>
        <taxon>Bacillota</taxon>
        <taxon>Bacilli</taxon>
        <taxon>Bacillales</taxon>
        <taxon>Bacillaceae</taxon>
        <taxon>Bacillus</taxon>
    </lineage>
</organism>
<evidence type="ECO:0000259" key="1">
    <source>
        <dbReference type="PROSITE" id="PS50112"/>
    </source>
</evidence>
<dbReference type="InterPro" id="IPR000014">
    <property type="entry name" value="PAS"/>
</dbReference>
<comment type="caution">
    <text evidence="4">The sequence shown here is derived from an EMBL/GenBank/DDBJ whole genome shotgun (WGS) entry which is preliminary data.</text>
</comment>
<dbReference type="Pfam" id="PF13426">
    <property type="entry name" value="PAS_9"/>
    <property type="match status" value="2"/>
</dbReference>
<dbReference type="NCBIfam" id="TIGR00229">
    <property type="entry name" value="sensory_box"/>
    <property type="match status" value="5"/>
</dbReference>
<dbReference type="Gene3D" id="3.30.70.270">
    <property type="match status" value="1"/>
</dbReference>
<accession>A0ABW5RU79</accession>
<dbReference type="InterPro" id="IPR001610">
    <property type="entry name" value="PAC"/>
</dbReference>
<evidence type="ECO:0000313" key="4">
    <source>
        <dbReference type="EMBL" id="MFD2682019.1"/>
    </source>
</evidence>
<feature type="domain" description="PAS" evidence="1">
    <location>
        <begin position="11"/>
        <end position="83"/>
    </location>
</feature>
<gene>
    <name evidence="4" type="ORF">ACFSUL_14860</name>
</gene>
<feature type="domain" description="PAS" evidence="1">
    <location>
        <begin position="145"/>
        <end position="215"/>
    </location>
</feature>
<name>A0ABW5RU79_9BACI</name>
<dbReference type="InterPro" id="IPR000700">
    <property type="entry name" value="PAS-assoc_C"/>
</dbReference>
<feature type="domain" description="PAC" evidence="2">
    <location>
        <begin position="86"/>
        <end position="137"/>
    </location>
</feature>
<feature type="domain" description="PAS" evidence="1">
    <location>
        <begin position="394"/>
        <end position="461"/>
    </location>
</feature>
<dbReference type="NCBIfam" id="TIGR00254">
    <property type="entry name" value="GGDEF"/>
    <property type="match status" value="1"/>
</dbReference>
<dbReference type="PANTHER" id="PTHR44757:SF2">
    <property type="entry name" value="BIOFILM ARCHITECTURE MAINTENANCE PROTEIN MBAA"/>
    <property type="match status" value="1"/>
</dbReference>
<dbReference type="Proteomes" id="UP001597506">
    <property type="component" value="Unassembled WGS sequence"/>
</dbReference>
<dbReference type="SUPFAM" id="SSF55785">
    <property type="entry name" value="PYP-like sensor domain (PAS domain)"/>
    <property type="match status" value="5"/>
</dbReference>
<feature type="domain" description="GGDEF" evidence="3">
    <location>
        <begin position="675"/>
        <end position="807"/>
    </location>
</feature>
<dbReference type="InterPro" id="IPR013655">
    <property type="entry name" value="PAS_fold_3"/>
</dbReference>
<dbReference type="InterPro" id="IPR043128">
    <property type="entry name" value="Rev_trsase/Diguanyl_cyclase"/>
</dbReference>
<feature type="domain" description="PAS" evidence="1">
    <location>
        <begin position="519"/>
        <end position="589"/>
    </location>
</feature>
<evidence type="ECO:0000313" key="5">
    <source>
        <dbReference type="Proteomes" id="UP001597506"/>
    </source>
</evidence>
<evidence type="ECO:0000259" key="2">
    <source>
        <dbReference type="PROSITE" id="PS50113"/>
    </source>
</evidence>
<dbReference type="Pfam" id="PF08447">
    <property type="entry name" value="PAS_3"/>
    <property type="match status" value="1"/>
</dbReference>
<dbReference type="CDD" id="cd01949">
    <property type="entry name" value="GGDEF"/>
    <property type="match status" value="1"/>
</dbReference>
<dbReference type="PROSITE" id="PS50113">
    <property type="entry name" value="PAC"/>
    <property type="match status" value="5"/>
</dbReference>
<evidence type="ECO:0000259" key="3">
    <source>
        <dbReference type="PROSITE" id="PS50887"/>
    </source>
</evidence>
<dbReference type="InterPro" id="IPR000160">
    <property type="entry name" value="GGDEF_dom"/>
</dbReference>
<protein>
    <submittedName>
        <fullName evidence="4">PAS domain S-box protein</fullName>
    </submittedName>
</protein>
<keyword evidence="5" id="KW-1185">Reference proteome</keyword>
<sequence>MQHFLDKIGHNIFAMKSIFDSIKDLIFLMEKDGDSFRYVYINQSALKVLGFKEAVVGRRIEDVMPKERVDTLISQYHDVVSTQKSLNFEEKIDTIHGEFIGETSLNPISTEKGTCNFVLGIVRDVTDRRRKEKELTETKRHLESNQERLHSLVKHNRDAVFELDLQGNFINMNERTCEITGYEASELINTSFEPLIVGGNIKETNAYFKNALKGKTEEYEVCIQKRNGQQVLLHVKNIPIVVDGIVVGLYGIAKDITEESKLEQLLKESEQRYKSLFENHPDAIFSIDLDGNYTSGNPAAEKISGYSMENLKGKPFWHSVIQEDRDYAFDRFKQVIEQKKPESYHIRMKHGVGHQIDVFVMCIPIFVDNQIVGLYGVSRDITEQKRAQAALVETKEELETFWNYSVDPVFFFSSDGKILKVNPAFEKMFGFSEAEVLENMSLIVPSSMEDDAKGINERIRNGETITYHETKRMTKSGEILDIIASYTPVQNEKGKVVGATSFYKDVTGVKKAEKELQKSEEKFRLITENAFDVIKLVSPSGMVEYVSPANERILGYAYSEYIGKPFTTYIHPDDIPLVEKGFEDILNRKKPSPVETRVLHKKGHWIWLEVTITPIIEDGKVRQLVLISRNITERKRHRDALTKMAFYDYLTGLPNRRTFDDRLEMAIHQANRSKKKVAVMMLDGRKFKQINDTYGHDAGDAVIKELGKRIQQSLRKTDTVSRLGGDEMGVILTELESTEFAEVVAKRILHSLDKPLHFNNNEITLEAGIGIAFYPDHSVDKRQLIKHADEALYIAKKSNQNEYRIYQ</sequence>
<feature type="domain" description="PAC" evidence="2">
    <location>
        <begin position="217"/>
        <end position="268"/>
    </location>
</feature>
<feature type="domain" description="PAC" evidence="2">
    <location>
        <begin position="592"/>
        <end position="643"/>
    </location>
</feature>
<reference evidence="5" key="1">
    <citation type="journal article" date="2019" name="Int. J. Syst. Evol. Microbiol.">
        <title>The Global Catalogue of Microorganisms (GCM) 10K type strain sequencing project: providing services to taxonomists for standard genome sequencing and annotation.</title>
        <authorList>
            <consortium name="The Broad Institute Genomics Platform"/>
            <consortium name="The Broad Institute Genome Sequencing Center for Infectious Disease"/>
            <person name="Wu L."/>
            <person name="Ma J."/>
        </authorList>
    </citation>
    <scope>NUCLEOTIDE SEQUENCE [LARGE SCALE GENOMIC DNA]</scope>
    <source>
        <strain evidence="5">KCTC 3913</strain>
    </source>
</reference>
<feature type="domain" description="PAC" evidence="2">
    <location>
        <begin position="466"/>
        <end position="518"/>
    </location>
</feature>
<dbReference type="CDD" id="cd00130">
    <property type="entry name" value="PAS"/>
    <property type="match status" value="5"/>
</dbReference>
<dbReference type="InterPro" id="IPR013656">
    <property type="entry name" value="PAS_4"/>
</dbReference>
<proteinExistence type="predicted"/>
<dbReference type="RefSeq" id="WP_377936691.1">
    <property type="nucleotide sequence ID" value="NZ_JBHUMF010000031.1"/>
</dbReference>
<dbReference type="Pfam" id="PF08448">
    <property type="entry name" value="PAS_4"/>
    <property type="match status" value="2"/>
</dbReference>
<dbReference type="SMART" id="SM00091">
    <property type="entry name" value="PAS"/>
    <property type="match status" value="5"/>
</dbReference>
<dbReference type="SMART" id="SM00267">
    <property type="entry name" value="GGDEF"/>
    <property type="match status" value="1"/>
</dbReference>
<dbReference type="Gene3D" id="3.30.450.20">
    <property type="entry name" value="PAS domain"/>
    <property type="match status" value="5"/>
</dbReference>
<dbReference type="PANTHER" id="PTHR44757">
    <property type="entry name" value="DIGUANYLATE CYCLASE DGCP"/>
    <property type="match status" value="1"/>
</dbReference>
<dbReference type="SUPFAM" id="SSF55073">
    <property type="entry name" value="Nucleotide cyclase"/>
    <property type="match status" value="1"/>
</dbReference>